<dbReference type="Gene3D" id="3.40.190.10">
    <property type="entry name" value="Periplasmic binding protein-like II"/>
    <property type="match status" value="2"/>
</dbReference>
<dbReference type="Pfam" id="PF09084">
    <property type="entry name" value="NMT1"/>
    <property type="match status" value="1"/>
</dbReference>
<dbReference type="Proteomes" id="UP001500547">
    <property type="component" value="Unassembled WGS sequence"/>
</dbReference>
<dbReference type="InterPro" id="IPR006311">
    <property type="entry name" value="TAT_signal"/>
</dbReference>
<evidence type="ECO:0000313" key="2">
    <source>
        <dbReference type="EMBL" id="GAA5168536.1"/>
    </source>
</evidence>
<evidence type="ECO:0000259" key="1">
    <source>
        <dbReference type="Pfam" id="PF09084"/>
    </source>
</evidence>
<dbReference type="SUPFAM" id="SSF53850">
    <property type="entry name" value="Periplasmic binding protein-like II"/>
    <property type="match status" value="1"/>
</dbReference>
<protein>
    <recommendedName>
        <fullName evidence="1">SsuA/THI5-like domain-containing protein</fullName>
    </recommendedName>
</protein>
<sequence length="351" mass="36859">MKPLNPLPLATAADGASQTVTGPVSDTRRKLLGAGAAGAALAAIGAPAIVNAQASPKIRIGFWPVASALPFFVAVEKGYFKEAGLDVEPLKFASAQQVMEAMLSGRAEGSSNGTASAVLAIGEIAQPGLFKIFCTNPTNAKFILDEFVVAKDSPIKSLAELKGKKVASGPGIQNVTLAKVMLEKAGAGQVAVTELPIGQHVAALAAGQVDAVYTLEPTGTAGRLSGLTRTLEVGVVAKYILGDPMAPWHGGAASLTTEFIKKYPDVTKKYIAAYKRGVDLVKTKPDEARPHLKGNTAIEGALTAEVPMSDYLFSTDFKPSDIAYFQKFYDLFSDKGIFEKRVLVDTLLYKG</sequence>
<proteinExistence type="predicted"/>
<dbReference type="PROSITE" id="PS51318">
    <property type="entry name" value="TAT"/>
    <property type="match status" value="1"/>
</dbReference>
<name>A0ABP9QWP4_9RHOO</name>
<dbReference type="PANTHER" id="PTHR30024">
    <property type="entry name" value="ALIPHATIC SULFONATES-BINDING PROTEIN-RELATED"/>
    <property type="match status" value="1"/>
</dbReference>
<feature type="domain" description="SsuA/THI5-like" evidence="1">
    <location>
        <begin position="69"/>
        <end position="288"/>
    </location>
</feature>
<gene>
    <name evidence="2" type="ORF">GCM10025770_28630</name>
</gene>
<reference evidence="3" key="1">
    <citation type="journal article" date="2019" name="Int. J. Syst. Evol. Microbiol.">
        <title>The Global Catalogue of Microorganisms (GCM) 10K type strain sequencing project: providing services to taxonomists for standard genome sequencing and annotation.</title>
        <authorList>
            <consortium name="The Broad Institute Genomics Platform"/>
            <consortium name="The Broad Institute Genome Sequencing Center for Infectious Disease"/>
            <person name="Wu L."/>
            <person name="Ma J."/>
        </authorList>
    </citation>
    <scope>NUCLEOTIDE SEQUENCE [LARGE SCALE GENOMIC DNA]</scope>
    <source>
        <strain evidence="3">JCM 18715</strain>
    </source>
</reference>
<evidence type="ECO:0000313" key="3">
    <source>
        <dbReference type="Proteomes" id="UP001500547"/>
    </source>
</evidence>
<accession>A0ABP9QWP4</accession>
<keyword evidence="3" id="KW-1185">Reference proteome</keyword>
<dbReference type="CDD" id="cd01008">
    <property type="entry name" value="PBP2_NrtA_SsuA_CpmA_like"/>
    <property type="match status" value="1"/>
</dbReference>
<comment type="caution">
    <text evidence="2">The sequence shown here is derived from an EMBL/GenBank/DDBJ whole genome shotgun (WGS) entry which is preliminary data.</text>
</comment>
<dbReference type="InterPro" id="IPR015168">
    <property type="entry name" value="SsuA/THI5"/>
</dbReference>
<dbReference type="EMBL" id="BAABLD010000010">
    <property type="protein sequence ID" value="GAA5168536.1"/>
    <property type="molecule type" value="Genomic_DNA"/>
</dbReference>
<organism evidence="2 3">
    <name type="scientific">Viridibacterium curvum</name>
    <dbReference type="NCBI Taxonomy" id="1101404"/>
    <lineage>
        <taxon>Bacteria</taxon>
        <taxon>Pseudomonadati</taxon>
        <taxon>Pseudomonadota</taxon>
        <taxon>Betaproteobacteria</taxon>
        <taxon>Rhodocyclales</taxon>
        <taxon>Rhodocyclaceae</taxon>
        <taxon>Viridibacterium</taxon>
    </lineage>
</organism>
<dbReference type="RefSeq" id="WP_345533777.1">
    <property type="nucleotide sequence ID" value="NZ_BAABLD010000010.1"/>
</dbReference>